<evidence type="ECO:0000313" key="5">
    <source>
        <dbReference type="Proteomes" id="UP001154240"/>
    </source>
</evidence>
<dbReference type="PROSITE" id="PS01031">
    <property type="entry name" value="SHSP"/>
    <property type="match status" value="1"/>
</dbReference>
<dbReference type="Proteomes" id="UP001154240">
    <property type="component" value="Unassembled WGS sequence"/>
</dbReference>
<reference evidence="4" key="1">
    <citation type="journal article" date="2022" name="bioRxiv">
        <title>Thiovibrio frasassiensisgen. nov., sp. nov., an autotrophic, elemental sulfur disproportionating bacterium isolated from sulfidic karst sediment, and proposal of Thiovibrionaceae fam. nov.</title>
        <authorList>
            <person name="Aronson H."/>
            <person name="Thomas C."/>
            <person name="Bhattacharyya M."/>
            <person name="Eckstein S."/>
            <person name="Jensen S."/>
            <person name="Barco R."/>
            <person name="Macalady J."/>
            <person name="Amend J."/>
        </authorList>
    </citation>
    <scope>NUCLEOTIDE SEQUENCE</scope>
    <source>
        <strain evidence="4">RS19-109</strain>
    </source>
</reference>
<dbReference type="PANTHER" id="PTHR11527">
    <property type="entry name" value="HEAT-SHOCK PROTEIN 20 FAMILY MEMBER"/>
    <property type="match status" value="1"/>
</dbReference>
<name>A0A9X4RK17_9BACT</name>
<dbReference type="Pfam" id="PF00011">
    <property type="entry name" value="HSP20"/>
    <property type="match status" value="1"/>
</dbReference>
<dbReference type="AlphaFoldDB" id="A0A9X4RK17"/>
<gene>
    <name evidence="4" type="ORF">OLX77_00425</name>
</gene>
<evidence type="ECO:0000313" key="4">
    <source>
        <dbReference type="EMBL" id="MDG4474621.1"/>
    </source>
</evidence>
<organism evidence="4 5">
    <name type="scientific">Thiovibrio frasassiensis</name>
    <dbReference type="NCBI Taxonomy" id="2984131"/>
    <lineage>
        <taxon>Bacteria</taxon>
        <taxon>Pseudomonadati</taxon>
        <taxon>Thermodesulfobacteriota</taxon>
        <taxon>Desulfobulbia</taxon>
        <taxon>Desulfobulbales</taxon>
        <taxon>Thiovibrionaceae</taxon>
        <taxon>Thiovibrio</taxon>
    </lineage>
</organism>
<evidence type="ECO:0000256" key="2">
    <source>
        <dbReference type="RuleBase" id="RU003616"/>
    </source>
</evidence>
<dbReference type="InterPro" id="IPR031107">
    <property type="entry name" value="Small_HSP"/>
</dbReference>
<comment type="caution">
    <text evidence="4">The sequence shown here is derived from an EMBL/GenBank/DDBJ whole genome shotgun (WGS) entry which is preliminary data.</text>
</comment>
<sequence>MAIVRFADQKLFRNPWADFERMRRELDALFQGGGPEASGRGAVFPALNVSEDPAHLYVRAEIPGVAASEVEISIEGDTLTIRGERQTCKAEEKCSYHRREIECGRFSRAITLPTKVQVDKVEAKAADGIITITLPKAEAVKPKQIKVNVG</sequence>
<dbReference type="SUPFAM" id="SSF49764">
    <property type="entry name" value="HSP20-like chaperones"/>
    <property type="match status" value="1"/>
</dbReference>
<accession>A0A9X4RK17</accession>
<evidence type="ECO:0000259" key="3">
    <source>
        <dbReference type="PROSITE" id="PS01031"/>
    </source>
</evidence>
<evidence type="ECO:0000256" key="1">
    <source>
        <dbReference type="PROSITE-ProRule" id="PRU00285"/>
    </source>
</evidence>
<proteinExistence type="inferred from homology"/>
<dbReference type="CDD" id="cd06464">
    <property type="entry name" value="ACD_sHsps-like"/>
    <property type="match status" value="1"/>
</dbReference>
<dbReference type="InterPro" id="IPR008978">
    <property type="entry name" value="HSP20-like_chaperone"/>
</dbReference>
<dbReference type="EMBL" id="JAPHEH010000001">
    <property type="protein sequence ID" value="MDG4474621.1"/>
    <property type="molecule type" value="Genomic_DNA"/>
</dbReference>
<dbReference type="InterPro" id="IPR002068">
    <property type="entry name" value="A-crystallin/Hsp20_dom"/>
</dbReference>
<keyword evidence="5" id="KW-1185">Reference proteome</keyword>
<protein>
    <submittedName>
        <fullName evidence="4">Hsp20/alpha crystallin family protein</fullName>
    </submittedName>
</protein>
<feature type="domain" description="SHSP" evidence="3">
    <location>
        <begin position="38"/>
        <end position="150"/>
    </location>
</feature>
<reference evidence="4" key="2">
    <citation type="submission" date="2022-10" db="EMBL/GenBank/DDBJ databases">
        <authorList>
            <person name="Aronson H.S."/>
        </authorList>
    </citation>
    <scope>NUCLEOTIDE SEQUENCE</scope>
    <source>
        <strain evidence="4">RS19-109</strain>
    </source>
</reference>
<dbReference type="Gene3D" id="2.60.40.790">
    <property type="match status" value="1"/>
</dbReference>
<dbReference type="RefSeq" id="WP_307631602.1">
    <property type="nucleotide sequence ID" value="NZ_JAPHEH010000001.1"/>
</dbReference>
<comment type="similarity">
    <text evidence="1 2">Belongs to the small heat shock protein (HSP20) family.</text>
</comment>